<keyword evidence="2" id="KW-1185">Reference proteome</keyword>
<sequence>MKCTSRYRTLDIAKASASACKPHEQYGITVFDEFLSARAILCLRARVRKASTLKDNRRVP</sequence>
<evidence type="ECO:0000313" key="2">
    <source>
        <dbReference type="Proteomes" id="UP001140949"/>
    </source>
</evidence>
<proteinExistence type="predicted"/>
<reference evidence="1" key="1">
    <citation type="journal article" date="2023" name="GigaByte">
        <title>Genome assembly of the bearded iris, Iris pallida Lam.</title>
        <authorList>
            <person name="Bruccoleri R.E."/>
            <person name="Oakeley E.J."/>
            <person name="Faust A.M.E."/>
            <person name="Altorfer M."/>
            <person name="Dessus-Babus S."/>
            <person name="Burckhardt D."/>
            <person name="Oertli M."/>
            <person name="Naumann U."/>
            <person name="Petersen F."/>
            <person name="Wong J."/>
        </authorList>
    </citation>
    <scope>NUCLEOTIDE SEQUENCE</scope>
    <source>
        <strain evidence="1">GSM-AAB239-AS_SAM_17_03QT</strain>
    </source>
</reference>
<accession>A0AAX6HBW6</accession>
<dbReference type="Proteomes" id="UP001140949">
    <property type="component" value="Unassembled WGS sequence"/>
</dbReference>
<name>A0AAX6HBW6_IRIPA</name>
<gene>
    <name evidence="1" type="ORF">M6B38_322045</name>
</gene>
<evidence type="ECO:0000313" key="1">
    <source>
        <dbReference type="EMBL" id="KAJ6838071.1"/>
    </source>
</evidence>
<dbReference type="AlphaFoldDB" id="A0AAX6HBW6"/>
<comment type="caution">
    <text evidence="1">The sequence shown here is derived from an EMBL/GenBank/DDBJ whole genome shotgun (WGS) entry which is preliminary data.</text>
</comment>
<protein>
    <submittedName>
        <fullName evidence="1">Uncharacterized protein</fullName>
    </submittedName>
</protein>
<organism evidence="1 2">
    <name type="scientific">Iris pallida</name>
    <name type="common">Sweet iris</name>
    <dbReference type="NCBI Taxonomy" id="29817"/>
    <lineage>
        <taxon>Eukaryota</taxon>
        <taxon>Viridiplantae</taxon>
        <taxon>Streptophyta</taxon>
        <taxon>Embryophyta</taxon>
        <taxon>Tracheophyta</taxon>
        <taxon>Spermatophyta</taxon>
        <taxon>Magnoliopsida</taxon>
        <taxon>Liliopsida</taxon>
        <taxon>Asparagales</taxon>
        <taxon>Iridaceae</taxon>
        <taxon>Iridoideae</taxon>
        <taxon>Irideae</taxon>
        <taxon>Iris</taxon>
    </lineage>
</organism>
<dbReference type="EMBL" id="JANAVB010010997">
    <property type="protein sequence ID" value="KAJ6838071.1"/>
    <property type="molecule type" value="Genomic_DNA"/>
</dbReference>
<reference evidence="1" key="2">
    <citation type="submission" date="2023-04" db="EMBL/GenBank/DDBJ databases">
        <authorList>
            <person name="Bruccoleri R.E."/>
            <person name="Oakeley E.J."/>
            <person name="Faust A.-M."/>
            <person name="Dessus-Babus S."/>
            <person name="Altorfer M."/>
            <person name="Burckhardt D."/>
            <person name="Oertli M."/>
            <person name="Naumann U."/>
            <person name="Petersen F."/>
            <person name="Wong J."/>
        </authorList>
    </citation>
    <scope>NUCLEOTIDE SEQUENCE</scope>
    <source>
        <strain evidence="1">GSM-AAB239-AS_SAM_17_03QT</strain>
        <tissue evidence="1">Leaf</tissue>
    </source>
</reference>